<keyword evidence="4 6" id="KW-0808">Transferase</keyword>
<keyword evidence="1 6" id="KW-0963">Cytoplasm</keyword>
<name>S5YPE4_PARAH</name>
<evidence type="ECO:0000256" key="1">
    <source>
        <dbReference type="ARBA" id="ARBA00022490"/>
    </source>
</evidence>
<keyword evidence="3 6" id="KW-0489">Methyltransferase</keyword>
<proteinExistence type="inferred from homology"/>
<keyword evidence="8" id="KW-1185">Reference proteome</keyword>
<dbReference type="eggNOG" id="COG0357">
    <property type="taxonomic scope" value="Bacteria"/>
</dbReference>
<sequence length="194" mass="21874">MDVSRETARALAQYCELVRKWNPRINLVAAGSLLEFEERHLRDSLQLVDLSAKTNTNWVDLGSGGGLPGLVVAISRPDLEVKLIESDRRKAEFLRTVCRELGLKNCAIVAQRIEAVDRLDVANISARALAALPLLMSYVSRHLAEDGTAWLMKGRNWHAEVEEARKTWRFDLISHPSLTDENAAILEIRRIEHV</sequence>
<feature type="binding site" evidence="6">
    <location>
        <position position="127"/>
    </location>
    <ligand>
        <name>S-adenosyl-L-methionine</name>
        <dbReference type="ChEBI" id="CHEBI:59789"/>
    </ligand>
</feature>
<evidence type="ECO:0000256" key="2">
    <source>
        <dbReference type="ARBA" id="ARBA00022552"/>
    </source>
</evidence>
<evidence type="ECO:0000256" key="5">
    <source>
        <dbReference type="ARBA" id="ARBA00022691"/>
    </source>
</evidence>
<evidence type="ECO:0000256" key="6">
    <source>
        <dbReference type="HAMAP-Rule" id="MF_00074"/>
    </source>
</evidence>
<keyword evidence="2 6" id="KW-0698">rRNA processing</keyword>
<dbReference type="EC" id="2.1.1.170" evidence="6"/>
<dbReference type="GO" id="GO:0070043">
    <property type="term" value="F:rRNA (guanine-N7-)-methyltransferase activity"/>
    <property type="evidence" value="ECO:0007669"/>
    <property type="project" value="UniProtKB-UniRule"/>
</dbReference>
<dbReference type="GO" id="GO:0005829">
    <property type="term" value="C:cytosol"/>
    <property type="evidence" value="ECO:0007669"/>
    <property type="project" value="TreeGrafter"/>
</dbReference>
<keyword evidence="5 6" id="KW-0949">S-adenosyl-L-methionine</keyword>
<feature type="binding site" evidence="6">
    <location>
        <begin position="113"/>
        <end position="114"/>
    </location>
    <ligand>
        <name>S-adenosyl-L-methionine</name>
        <dbReference type="ChEBI" id="CHEBI:59789"/>
    </ligand>
</feature>
<comment type="catalytic activity">
    <reaction evidence="6">
        <text>guanosine(527) in 16S rRNA + S-adenosyl-L-methionine = N(7)-methylguanosine(527) in 16S rRNA + S-adenosyl-L-homocysteine</text>
        <dbReference type="Rhea" id="RHEA:42732"/>
        <dbReference type="Rhea" id="RHEA-COMP:10209"/>
        <dbReference type="Rhea" id="RHEA-COMP:10210"/>
        <dbReference type="ChEBI" id="CHEBI:57856"/>
        <dbReference type="ChEBI" id="CHEBI:59789"/>
        <dbReference type="ChEBI" id="CHEBI:74269"/>
        <dbReference type="ChEBI" id="CHEBI:74480"/>
        <dbReference type="EC" id="2.1.1.170"/>
    </reaction>
</comment>
<reference evidence="7 8" key="1">
    <citation type="journal article" date="2014" name="BMC Genomics">
        <title>Architecture and functions of a multipartite genome of the methylotrophic bacterium Paracoccus aminophilus JCM 7686, containing primary and secondary chromids.</title>
        <authorList>
            <person name="Dziewit L."/>
            <person name="Czarnecki J."/>
            <person name="Wibberg D."/>
            <person name="Radlinska M."/>
            <person name="Mrozek P."/>
            <person name="Szymczak M."/>
            <person name="Schluter A."/>
            <person name="Puhler A."/>
            <person name="Bartosik D."/>
        </authorList>
    </citation>
    <scope>NUCLEOTIDE SEQUENCE [LARGE SCALE GENOMIC DNA]</scope>
    <source>
        <strain evidence="7">JCM 7686</strain>
    </source>
</reference>
<dbReference type="AlphaFoldDB" id="S5YPE4"/>
<dbReference type="PIRSF" id="PIRSF003078">
    <property type="entry name" value="GidB"/>
    <property type="match status" value="1"/>
</dbReference>
<dbReference type="PANTHER" id="PTHR31760:SF0">
    <property type="entry name" value="S-ADENOSYL-L-METHIONINE-DEPENDENT METHYLTRANSFERASES SUPERFAMILY PROTEIN"/>
    <property type="match status" value="1"/>
</dbReference>
<dbReference type="InterPro" id="IPR003682">
    <property type="entry name" value="rRNA_ssu_MeTfrase_G"/>
</dbReference>
<accession>S5YPE4</accession>
<dbReference type="PANTHER" id="PTHR31760">
    <property type="entry name" value="S-ADENOSYL-L-METHIONINE-DEPENDENT METHYLTRANSFERASES SUPERFAMILY PROTEIN"/>
    <property type="match status" value="1"/>
</dbReference>
<comment type="similarity">
    <text evidence="6">Belongs to the methyltransferase superfamily. RNA methyltransferase RsmG family.</text>
</comment>
<protein>
    <recommendedName>
        <fullName evidence="6">Ribosomal RNA small subunit methyltransferase G</fullName>
        <ecNumber evidence="6">2.1.1.170</ecNumber>
    </recommendedName>
    <alternativeName>
        <fullName evidence="6">16S rRNA 7-methylguanosine methyltransferase</fullName>
        <shortName evidence="6">16S rRNA m7G methyltransferase</shortName>
    </alternativeName>
</protein>
<evidence type="ECO:0000256" key="4">
    <source>
        <dbReference type="ARBA" id="ARBA00022679"/>
    </source>
</evidence>
<gene>
    <name evidence="6" type="primary">rsmG</name>
    <name evidence="7" type="ORF">JCM7686_0070</name>
</gene>
<feature type="binding site" evidence="6">
    <location>
        <position position="62"/>
    </location>
    <ligand>
        <name>S-adenosyl-L-methionine</name>
        <dbReference type="ChEBI" id="CHEBI:59789"/>
    </ligand>
</feature>
<organism evidence="7 8">
    <name type="scientific">Paracoccus aminophilus JCM 7686</name>
    <dbReference type="NCBI Taxonomy" id="1367847"/>
    <lineage>
        <taxon>Bacteria</taxon>
        <taxon>Pseudomonadati</taxon>
        <taxon>Pseudomonadota</taxon>
        <taxon>Alphaproteobacteria</taxon>
        <taxon>Rhodobacterales</taxon>
        <taxon>Paracoccaceae</taxon>
        <taxon>Paracoccus</taxon>
    </lineage>
</organism>
<dbReference type="Gene3D" id="3.40.50.150">
    <property type="entry name" value="Vaccinia Virus protein VP39"/>
    <property type="match status" value="1"/>
</dbReference>
<dbReference type="HOGENOM" id="CLU_065341_1_1_5"/>
<evidence type="ECO:0000256" key="3">
    <source>
        <dbReference type="ARBA" id="ARBA00022603"/>
    </source>
</evidence>
<dbReference type="EMBL" id="CP006650">
    <property type="protein sequence ID" value="AGT07181.1"/>
    <property type="molecule type" value="Genomic_DNA"/>
</dbReference>
<dbReference type="InterPro" id="IPR029063">
    <property type="entry name" value="SAM-dependent_MTases_sf"/>
</dbReference>
<evidence type="ECO:0000313" key="7">
    <source>
        <dbReference type="EMBL" id="AGT07181.1"/>
    </source>
</evidence>
<dbReference type="SUPFAM" id="SSF53335">
    <property type="entry name" value="S-adenosyl-L-methionine-dependent methyltransferases"/>
    <property type="match status" value="1"/>
</dbReference>
<feature type="binding site" evidence="6">
    <location>
        <position position="67"/>
    </location>
    <ligand>
        <name>S-adenosyl-L-methionine</name>
        <dbReference type="ChEBI" id="CHEBI:59789"/>
    </ligand>
</feature>
<dbReference type="KEGG" id="pami:JCM7686_0070"/>
<comment type="function">
    <text evidence="6">Specifically methylates the N7 position of guanine in position 527 of 16S rRNA.</text>
</comment>
<dbReference type="Proteomes" id="UP000015480">
    <property type="component" value="Chromosome"/>
</dbReference>
<dbReference type="HAMAP" id="MF_00074">
    <property type="entry name" value="16SrRNA_methyltr_G"/>
    <property type="match status" value="1"/>
</dbReference>
<comment type="caution">
    <text evidence="6">Lacks conserved residue(s) required for the propagation of feature annotation.</text>
</comment>
<evidence type="ECO:0000313" key="8">
    <source>
        <dbReference type="Proteomes" id="UP000015480"/>
    </source>
</evidence>
<dbReference type="Pfam" id="PF02527">
    <property type="entry name" value="GidB"/>
    <property type="match status" value="1"/>
</dbReference>
<dbReference type="NCBIfam" id="TIGR00138">
    <property type="entry name" value="rsmG_gidB"/>
    <property type="match status" value="1"/>
</dbReference>
<dbReference type="STRING" id="1367847.JCM7686_0070"/>
<comment type="subcellular location">
    <subcellularLocation>
        <location evidence="6">Cytoplasm</location>
    </subcellularLocation>
</comment>